<dbReference type="GO" id="GO:0006302">
    <property type="term" value="P:double-strand break repair"/>
    <property type="evidence" value="ECO:0007669"/>
    <property type="project" value="TreeGrafter"/>
</dbReference>
<evidence type="ECO:0000313" key="4">
    <source>
        <dbReference type="Proteomes" id="UP000693970"/>
    </source>
</evidence>
<dbReference type="AlphaFoldDB" id="A0A9K3Q1V3"/>
<dbReference type="GO" id="GO:0070192">
    <property type="term" value="P:chromosome organization involved in meiotic cell cycle"/>
    <property type="evidence" value="ECO:0007669"/>
    <property type="project" value="TreeGrafter"/>
</dbReference>
<feature type="coiled-coil region" evidence="1">
    <location>
        <begin position="967"/>
        <end position="1002"/>
    </location>
</feature>
<reference evidence="3" key="2">
    <citation type="submission" date="2021-04" db="EMBL/GenBank/DDBJ databases">
        <authorList>
            <person name="Podell S."/>
        </authorList>
    </citation>
    <scope>NUCLEOTIDE SEQUENCE</scope>
    <source>
        <strain evidence="3">Hildebrandi</strain>
    </source>
</reference>
<dbReference type="OrthoDB" id="55708at2759"/>
<name>A0A9K3Q1V3_9STRA</name>
<feature type="coiled-coil region" evidence="1">
    <location>
        <begin position="1028"/>
        <end position="1119"/>
    </location>
</feature>
<dbReference type="GO" id="GO:0000794">
    <property type="term" value="C:condensed nuclear chromosome"/>
    <property type="evidence" value="ECO:0007669"/>
    <property type="project" value="TreeGrafter"/>
</dbReference>
<evidence type="ECO:0000256" key="1">
    <source>
        <dbReference type="SAM" id="Coils"/>
    </source>
</evidence>
<reference evidence="3" key="1">
    <citation type="journal article" date="2021" name="Sci. Rep.">
        <title>Diploid genomic architecture of Nitzschia inconspicua, an elite biomass production diatom.</title>
        <authorList>
            <person name="Oliver A."/>
            <person name="Podell S."/>
            <person name="Pinowska A."/>
            <person name="Traller J.C."/>
            <person name="Smith S.R."/>
            <person name="McClure R."/>
            <person name="Beliaev A."/>
            <person name="Bohutskyi P."/>
            <person name="Hill E.A."/>
            <person name="Rabines A."/>
            <person name="Zheng H."/>
            <person name="Allen L.Z."/>
            <person name="Kuo A."/>
            <person name="Grigoriev I.V."/>
            <person name="Allen A.E."/>
            <person name="Hazlebeck D."/>
            <person name="Allen E.E."/>
        </authorList>
    </citation>
    <scope>NUCLEOTIDE SEQUENCE</scope>
    <source>
        <strain evidence="3">Hildebrandi</strain>
    </source>
</reference>
<evidence type="ECO:0000313" key="3">
    <source>
        <dbReference type="EMBL" id="KAG7367405.1"/>
    </source>
</evidence>
<feature type="region of interest" description="Disordered" evidence="2">
    <location>
        <begin position="20"/>
        <end position="56"/>
    </location>
</feature>
<dbReference type="GO" id="GO:0003691">
    <property type="term" value="F:double-stranded telomeric DNA binding"/>
    <property type="evidence" value="ECO:0007669"/>
    <property type="project" value="TreeGrafter"/>
</dbReference>
<feature type="coiled-coil region" evidence="1">
    <location>
        <begin position="695"/>
        <end position="755"/>
    </location>
</feature>
<dbReference type="Proteomes" id="UP000693970">
    <property type="component" value="Unassembled WGS sequence"/>
</dbReference>
<comment type="caution">
    <text evidence="3">The sequence shown here is derived from an EMBL/GenBank/DDBJ whole genome shotgun (WGS) entry which is preliminary data.</text>
</comment>
<proteinExistence type="predicted"/>
<organism evidence="3 4">
    <name type="scientific">Nitzschia inconspicua</name>
    <dbReference type="NCBI Taxonomy" id="303405"/>
    <lineage>
        <taxon>Eukaryota</taxon>
        <taxon>Sar</taxon>
        <taxon>Stramenopiles</taxon>
        <taxon>Ochrophyta</taxon>
        <taxon>Bacillariophyta</taxon>
        <taxon>Bacillariophyceae</taxon>
        <taxon>Bacillariophycidae</taxon>
        <taxon>Bacillariales</taxon>
        <taxon>Bacillariaceae</taxon>
        <taxon>Nitzschia</taxon>
    </lineage>
</organism>
<feature type="region of interest" description="Disordered" evidence="2">
    <location>
        <begin position="199"/>
        <end position="219"/>
    </location>
</feature>
<dbReference type="GO" id="GO:0051880">
    <property type="term" value="F:G-quadruplex DNA binding"/>
    <property type="evidence" value="ECO:0007669"/>
    <property type="project" value="TreeGrafter"/>
</dbReference>
<protein>
    <submittedName>
        <fullName evidence="3">Uncharacterized protein</fullName>
    </submittedName>
</protein>
<dbReference type="PANTHER" id="PTHR18867:SF12">
    <property type="entry name" value="DNA REPAIR PROTEIN RAD50"/>
    <property type="match status" value="1"/>
</dbReference>
<feature type="coiled-coil region" evidence="1">
    <location>
        <begin position="785"/>
        <end position="934"/>
    </location>
</feature>
<dbReference type="GO" id="GO:0043047">
    <property type="term" value="F:single-stranded telomeric DNA binding"/>
    <property type="evidence" value="ECO:0007669"/>
    <property type="project" value="TreeGrafter"/>
</dbReference>
<gene>
    <name evidence="3" type="ORF">IV203_030076</name>
</gene>
<feature type="region of interest" description="Disordered" evidence="2">
    <location>
        <begin position="130"/>
        <end position="149"/>
    </location>
</feature>
<feature type="compositionally biased region" description="Polar residues" evidence="2">
    <location>
        <begin position="45"/>
        <end position="56"/>
    </location>
</feature>
<feature type="compositionally biased region" description="Polar residues" evidence="2">
    <location>
        <begin position="170"/>
        <end position="183"/>
    </location>
</feature>
<dbReference type="PANTHER" id="PTHR18867">
    <property type="entry name" value="RAD50"/>
    <property type="match status" value="1"/>
</dbReference>
<keyword evidence="4" id="KW-1185">Reference proteome</keyword>
<accession>A0A9K3Q1V3</accession>
<feature type="region of interest" description="Disordered" evidence="2">
    <location>
        <begin position="252"/>
        <end position="289"/>
    </location>
</feature>
<dbReference type="GO" id="GO:0007004">
    <property type="term" value="P:telomere maintenance via telomerase"/>
    <property type="evidence" value="ECO:0007669"/>
    <property type="project" value="TreeGrafter"/>
</dbReference>
<feature type="region of interest" description="Disordered" evidence="2">
    <location>
        <begin position="159"/>
        <end position="187"/>
    </location>
</feature>
<feature type="compositionally biased region" description="Low complexity" evidence="2">
    <location>
        <begin position="131"/>
        <end position="146"/>
    </location>
</feature>
<feature type="coiled-coil region" evidence="1">
    <location>
        <begin position="511"/>
        <end position="636"/>
    </location>
</feature>
<dbReference type="GO" id="GO:0030870">
    <property type="term" value="C:Mre11 complex"/>
    <property type="evidence" value="ECO:0007669"/>
    <property type="project" value="TreeGrafter"/>
</dbReference>
<feature type="coiled-coil region" evidence="1">
    <location>
        <begin position="413"/>
        <end position="471"/>
    </location>
</feature>
<feature type="region of interest" description="Disordered" evidence="2">
    <location>
        <begin position="324"/>
        <end position="359"/>
    </location>
</feature>
<feature type="compositionally biased region" description="Polar residues" evidence="2">
    <location>
        <begin position="200"/>
        <end position="210"/>
    </location>
</feature>
<dbReference type="GO" id="GO:0000722">
    <property type="term" value="P:telomere maintenance via recombination"/>
    <property type="evidence" value="ECO:0007669"/>
    <property type="project" value="TreeGrafter"/>
</dbReference>
<dbReference type="EMBL" id="JAGRRH010000007">
    <property type="protein sequence ID" value="KAG7367405.1"/>
    <property type="molecule type" value="Genomic_DNA"/>
</dbReference>
<feature type="compositionally biased region" description="Basic and acidic residues" evidence="2">
    <location>
        <begin position="324"/>
        <end position="336"/>
    </location>
</feature>
<sequence length="1154" mass="131605">MFESDSFELHNKISTKATISSNNKSVEKVSRLQSRQPPVEIAVPATTSKVTNSSSTAGRGFFKKLFRTPGKSILKKSRGGLVITPSTDGKLGFGAGKLPVTTASSAILIRRSNSAGSRTDFSGAVTLIDQSTSHSTETEGSSSAATQRRINSRFRRSFSLPSPTYIASPPINTNRSSESTMPSNSPPVARRLLAEEDLNARTSMESSPNCDRTMEKQNSKAMGAPLLSTVDDALLAASGSPDRQNDLIFVAKSSSSSESEDFPQEQRTEKSPLQNQTLPMLSRGISIPTPAVNKRSNSLSYEQIKEYDVAVPFGRPLRKIEDSPFVKTDRRSELEPKSATTSEPKNAEDDEEAFLPDDFPKPAIAYSEEEVLKKIEDAKKAILEEAQRDFDMKVSELERAYDTSLMEHGLEWRREKEAERERLTMRLVEEKKKTSQQNQELLHKNQLLEEFKRKIEELEEKERNNNVVQDATLMTQELYKNQLQEKITSMQKYLSDLHHEKNSSDALVLELCALKKNKEKAEEQTQELKAKMDMLVEGLNSQLLATTKELEDLKERYVIDSNMKEKNEELSRQVADLNERLRVRTESNNEALGRLQAAEEAITLLKSQLSEISEEKQEAINELKAANAENEHLRGLRCEEEKEVEALRLQMERVDEQYRAVLYSPQKTPGELPPESPCSQVDILRIDNNKVHEQLKAMGKVLKRYKAERDEIKSKIVQTVEIAVKQAKEDLQKKLEASTDELIRITDETEDLRKKFSDEVAKQVEKDRTMVELKETYHLEKEHMIASHQEAIQKLEGEIAIITSKSKEYAAQIEERIGEFENLQRQMNRMQELHKEELELLKHEVSQETRVELQKEIQMLQSKLTTAEVERDDLSKKFSNLESRFREIQAQHDKDKLDADRRLTEIKSQHRKEIDELTAELDLIEAENIEHIRKLQESLKDKDTVISAMGSQLAESESRFSASNDNQNLQQRKIEQLEESLNKAIEEKVAKERELANQLVLKEQAIEDVANELTSRAERQFEERNELYRVLKKKFDEATSKVSVLERDLRFATKEVEELKHRHEAREADLRDELAQMKVDIAKRDADLSRAVTNHRAELQRAKEELEAAKATSQQLQKSLAIVVNEKEILNAEVIGLKSVSEELMAIVEEKGLA</sequence>
<keyword evidence="1" id="KW-0175">Coiled coil</keyword>
<evidence type="ECO:0000256" key="2">
    <source>
        <dbReference type="SAM" id="MobiDB-lite"/>
    </source>
</evidence>